<name>A0AAD4WHR5_PRUDU</name>
<evidence type="ECO:0000256" key="1">
    <source>
        <dbReference type="SAM" id="Phobius"/>
    </source>
</evidence>
<reference evidence="2 3" key="1">
    <citation type="journal article" date="2022" name="G3 (Bethesda)">
        <title>Whole-genome sequence and methylome profiling of the almond [Prunus dulcis (Mill.) D.A. Webb] cultivar 'Nonpareil'.</title>
        <authorList>
            <person name="D'Amico-Willman K.M."/>
            <person name="Ouma W.Z."/>
            <person name="Meulia T."/>
            <person name="Sideli G.M."/>
            <person name="Gradziel T.M."/>
            <person name="Fresnedo-Ramirez J."/>
        </authorList>
    </citation>
    <scope>NUCLEOTIDE SEQUENCE [LARGE SCALE GENOMIC DNA]</scope>
    <source>
        <strain evidence="2">Clone GOH B32 T37-40</strain>
    </source>
</reference>
<dbReference type="Proteomes" id="UP001054821">
    <property type="component" value="Chromosome 2"/>
</dbReference>
<keyword evidence="1" id="KW-1133">Transmembrane helix</keyword>
<keyword evidence="1" id="KW-0812">Transmembrane</keyword>
<gene>
    <name evidence="2" type="ORF">L3X38_011420</name>
</gene>
<keyword evidence="3" id="KW-1185">Reference proteome</keyword>
<evidence type="ECO:0000313" key="3">
    <source>
        <dbReference type="Proteomes" id="UP001054821"/>
    </source>
</evidence>
<proteinExistence type="predicted"/>
<sequence>MFSIDLVQREGPLLRTTRLVIPAAGNVSVDVYRVCLHQWLCSKAMFIESVFFMAMFIESVFFNGYVYLSGRIHLLRSRPSSMACVRILRSITELLPLCYRCEGSIGSCSISSSFSEELCLLGPLVGVHGMDTHMQLLDITDHKLLVGGIAIYKAMTLGLPCGPFS</sequence>
<keyword evidence="1" id="KW-0472">Membrane</keyword>
<dbReference type="AlphaFoldDB" id="A0AAD4WHR5"/>
<accession>A0AAD4WHR5</accession>
<protein>
    <submittedName>
        <fullName evidence="2">Uncharacterized protein</fullName>
    </submittedName>
</protein>
<comment type="caution">
    <text evidence="2">The sequence shown here is derived from an EMBL/GenBank/DDBJ whole genome shotgun (WGS) entry which is preliminary data.</text>
</comment>
<evidence type="ECO:0000313" key="2">
    <source>
        <dbReference type="EMBL" id="KAI5343544.1"/>
    </source>
</evidence>
<dbReference type="EMBL" id="JAJFAZ020000002">
    <property type="protein sequence ID" value="KAI5343544.1"/>
    <property type="molecule type" value="Genomic_DNA"/>
</dbReference>
<organism evidence="2 3">
    <name type="scientific">Prunus dulcis</name>
    <name type="common">Almond</name>
    <name type="synonym">Amygdalus dulcis</name>
    <dbReference type="NCBI Taxonomy" id="3755"/>
    <lineage>
        <taxon>Eukaryota</taxon>
        <taxon>Viridiplantae</taxon>
        <taxon>Streptophyta</taxon>
        <taxon>Embryophyta</taxon>
        <taxon>Tracheophyta</taxon>
        <taxon>Spermatophyta</taxon>
        <taxon>Magnoliopsida</taxon>
        <taxon>eudicotyledons</taxon>
        <taxon>Gunneridae</taxon>
        <taxon>Pentapetalae</taxon>
        <taxon>rosids</taxon>
        <taxon>fabids</taxon>
        <taxon>Rosales</taxon>
        <taxon>Rosaceae</taxon>
        <taxon>Amygdaloideae</taxon>
        <taxon>Amygdaleae</taxon>
        <taxon>Prunus</taxon>
    </lineage>
</organism>
<feature type="transmembrane region" description="Helical" evidence="1">
    <location>
        <begin position="46"/>
        <end position="68"/>
    </location>
</feature>